<keyword evidence="13" id="KW-1185">Reference proteome</keyword>
<dbReference type="PRINTS" id="PR00928">
    <property type="entry name" value="GRAVESDC"/>
</dbReference>
<evidence type="ECO:0000256" key="8">
    <source>
        <dbReference type="ARBA" id="ARBA00023128"/>
    </source>
</evidence>
<feature type="repeat" description="Solcar" evidence="10">
    <location>
        <begin position="18"/>
        <end position="109"/>
    </location>
</feature>
<keyword evidence="7" id="KW-1133">Transmembrane helix</keyword>
<dbReference type="EMBL" id="CAVNYO010000026">
    <property type="protein sequence ID" value="CAK5262786.1"/>
    <property type="molecule type" value="Genomic_DNA"/>
</dbReference>
<keyword evidence="8" id="KW-0496">Mitochondrion</keyword>
<dbReference type="GO" id="GO:0055085">
    <property type="term" value="P:transmembrane transport"/>
    <property type="evidence" value="ECO:0007669"/>
    <property type="project" value="InterPro"/>
</dbReference>
<gene>
    <name evidence="12" type="ORF">MYCIT1_LOCUS1795</name>
</gene>
<evidence type="ECO:0000256" key="10">
    <source>
        <dbReference type="PROSITE-ProRule" id="PRU00282"/>
    </source>
</evidence>
<comment type="caution">
    <text evidence="12">The sequence shown here is derived from an EMBL/GenBank/DDBJ whole genome shotgun (WGS) entry which is preliminary data.</text>
</comment>
<keyword evidence="6" id="KW-0999">Mitochondrion inner membrane</keyword>
<accession>A0AAD2GSL9</accession>
<evidence type="ECO:0000256" key="7">
    <source>
        <dbReference type="ARBA" id="ARBA00022989"/>
    </source>
</evidence>
<dbReference type="PANTHER" id="PTHR24089">
    <property type="entry name" value="SOLUTE CARRIER FAMILY 25"/>
    <property type="match status" value="1"/>
</dbReference>
<keyword evidence="9 10" id="KW-0472">Membrane</keyword>
<evidence type="ECO:0000256" key="2">
    <source>
        <dbReference type="ARBA" id="ARBA00006375"/>
    </source>
</evidence>
<name>A0AAD2GSL9_9AGAR</name>
<evidence type="ECO:0000256" key="5">
    <source>
        <dbReference type="ARBA" id="ARBA00022737"/>
    </source>
</evidence>
<dbReference type="Proteomes" id="UP001295794">
    <property type="component" value="Unassembled WGS sequence"/>
</dbReference>
<proteinExistence type="inferred from homology"/>
<protein>
    <recommendedName>
        <fullName evidence="14">Mitochondrial carrier protein</fullName>
    </recommendedName>
</protein>
<dbReference type="InterPro" id="IPR002067">
    <property type="entry name" value="MCP"/>
</dbReference>
<organism evidence="12 13">
    <name type="scientific">Mycena citricolor</name>
    <dbReference type="NCBI Taxonomy" id="2018698"/>
    <lineage>
        <taxon>Eukaryota</taxon>
        <taxon>Fungi</taxon>
        <taxon>Dikarya</taxon>
        <taxon>Basidiomycota</taxon>
        <taxon>Agaricomycotina</taxon>
        <taxon>Agaricomycetes</taxon>
        <taxon>Agaricomycetidae</taxon>
        <taxon>Agaricales</taxon>
        <taxon>Marasmiineae</taxon>
        <taxon>Mycenaceae</taxon>
        <taxon>Mycena</taxon>
    </lineage>
</organism>
<dbReference type="Gene3D" id="1.50.40.10">
    <property type="entry name" value="Mitochondrial carrier domain"/>
    <property type="match status" value="1"/>
</dbReference>
<dbReference type="Pfam" id="PF00153">
    <property type="entry name" value="Mito_carr"/>
    <property type="match status" value="3"/>
</dbReference>
<evidence type="ECO:0008006" key="14">
    <source>
        <dbReference type="Google" id="ProtNLM"/>
    </source>
</evidence>
<keyword evidence="5" id="KW-0677">Repeat</keyword>
<dbReference type="InterPro" id="IPR018108">
    <property type="entry name" value="MCP_transmembrane"/>
</dbReference>
<dbReference type="GO" id="GO:0005743">
    <property type="term" value="C:mitochondrial inner membrane"/>
    <property type="evidence" value="ECO:0007669"/>
    <property type="project" value="UniProtKB-SubCell"/>
</dbReference>
<comment type="similarity">
    <text evidence="2 11">Belongs to the mitochondrial carrier (TC 2.A.29) family.</text>
</comment>
<evidence type="ECO:0000256" key="6">
    <source>
        <dbReference type="ARBA" id="ARBA00022792"/>
    </source>
</evidence>
<dbReference type="AlphaFoldDB" id="A0AAD2GSL9"/>
<dbReference type="PROSITE" id="PS50920">
    <property type="entry name" value="SOLCAR"/>
    <property type="match status" value="3"/>
</dbReference>
<evidence type="ECO:0000313" key="13">
    <source>
        <dbReference type="Proteomes" id="UP001295794"/>
    </source>
</evidence>
<keyword evidence="3 11" id="KW-0813">Transport</keyword>
<dbReference type="PRINTS" id="PR00926">
    <property type="entry name" value="MITOCARRIER"/>
</dbReference>
<keyword evidence="4 10" id="KW-0812">Transmembrane</keyword>
<feature type="repeat" description="Solcar" evidence="10">
    <location>
        <begin position="227"/>
        <end position="315"/>
    </location>
</feature>
<dbReference type="InterPro" id="IPR023395">
    <property type="entry name" value="MCP_dom_sf"/>
</dbReference>
<evidence type="ECO:0000256" key="4">
    <source>
        <dbReference type="ARBA" id="ARBA00022692"/>
    </source>
</evidence>
<comment type="subcellular location">
    <subcellularLocation>
        <location evidence="1">Mitochondrion inner membrane</location>
        <topology evidence="1">Multi-pass membrane protein</topology>
    </subcellularLocation>
</comment>
<reference evidence="12" key="1">
    <citation type="submission" date="2023-11" db="EMBL/GenBank/DDBJ databases">
        <authorList>
            <person name="De Vega J J."/>
            <person name="De Vega J J."/>
        </authorList>
    </citation>
    <scope>NUCLEOTIDE SEQUENCE</scope>
</reference>
<sequence>MTDSSLRSATHPPFSEFEFLVRSAIAGGFAGGLAKTAVAPLDRVKILLQTQNAEFVRFAGSWRGAVQALQHISHTQGVRGLFQGHTLTLARAIPHAAVGYTVYEKVSVWLMPTPESRTSFRRLAAGAITGISAMPLTYPFELIRVRMAVETGQSIARPTPWGAIRGIMAEGRSSRGITRVFPFLHFYRGFTVSLLGTVPYRGGIFLVWETLNAQSRAVLSPATLRANQTRIHLAIGAAAGTVSQVFTYPLEVIRRTQQASGKGTPDRMLGIREVVNGVWKASGWRGFFTGLGIGLFKQVPTQAISLASWQAAKKVSISPANIVSWCNSPI</sequence>
<evidence type="ECO:0000313" key="12">
    <source>
        <dbReference type="EMBL" id="CAK5262786.1"/>
    </source>
</evidence>
<evidence type="ECO:0000256" key="1">
    <source>
        <dbReference type="ARBA" id="ARBA00004448"/>
    </source>
</evidence>
<evidence type="ECO:0000256" key="11">
    <source>
        <dbReference type="RuleBase" id="RU000488"/>
    </source>
</evidence>
<feature type="repeat" description="Solcar" evidence="10">
    <location>
        <begin position="117"/>
        <end position="214"/>
    </location>
</feature>
<evidence type="ECO:0000256" key="3">
    <source>
        <dbReference type="ARBA" id="ARBA00022448"/>
    </source>
</evidence>
<evidence type="ECO:0000256" key="9">
    <source>
        <dbReference type="ARBA" id="ARBA00023136"/>
    </source>
</evidence>
<dbReference type="InterPro" id="IPR002167">
    <property type="entry name" value="GDC-like"/>
</dbReference>
<dbReference type="SUPFAM" id="SSF103506">
    <property type="entry name" value="Mitochondrial carrier"/>
    <property type="match status" value="1"/>
</dbReference>